<keyword evidence="9" id="KW-0843">Virulence</keyword>
<dbReference type="PROSITE" id="PS01095">
    <property type="entry name" value="GH18_1"/>
    <property type="match status" value="1"/>
</dbReference>
<feature type="region of interest" description="Disordered" evidence="14">
    <location>
        <begin position="1651"/>
        <end position="1701"/>
    </location>
</feature>
<dbReference type="Gene3D" id="3.20.20.80">
    <property type="entry name" value="Glycosidases"/>
    <property type="match status" value="1"/>
</dbReference>
<dbReference type="PANTHER" id="PTHR47700">
    <property type="entry name" value="V CHITINASE, PUTATIVE (AFU_ORTHOLOGUE AFUA_6G13720)-RELATED"/>
    <property type="match status" value="1"/>
</dbReference>
<dbReference type="Pfam" id="PF00704">
    <property type="entry name" value="Glyco_hydro_18"/>
    <property type="match status" value="1"/>
</dbReference>
<evidence type="ECO:0000256" key="2">
    <source>
        <dbReference type="ARBA" id="ARBA00008682"/>
    </source>
</evidence>
<keyword evidence="5" id="KW-0645">Protease</keyword>
<dbReference type="InterPro" id="IPR018392">
    <property type="entry name" value="LysM"/>
</dbReference>
<organism evidence="17 18">
    <name type="scientific">Ophiobolus disseminans</name>
    <dbReference type="NCBI Taxonomy" id="1469910"/>
    <lineage>
        <taxon>Eukaryota</taxon>
        <taxon>Fungi</taxon>
        <taxon>Dikarya</taxon>
        <taxon>Ascomycota</taxon>
        <taxon>Pezizomycotina</taxon>
        <taxon>Dothideomycetes</taxon>
        <taxon>Pleosporomycetidae</taxon>
        <taxon>Pleosporales</taxon>
        <taxon>Pleosporineae</taxon>
        <taxon>Phaeosphaeriaceae</taxon>
        <taxon>Ophiobolus</taxon>
    </lineage>
</organism>
<dbReference type="InterPro" id="IPR029070">
    <property type="entry name" value="Chitinase_insertion_sf"/>
</dbReference>
<dbReference type="InterPro" id="IPR036861">
    <property type="entry name" value="Endochitinase-like_sf"/>
</dbReference>
<dbReference type="Gene3D" id="3.10.50.10">
    <property type="match status" value="1"/>
</dbReference>
<feature type="region of interest" description="Disordered" evidence="14">
    <location>
        <begin position="1245"/>
        <end position="1305"/>
    </location>
</feature>
<evidence type="ECO:0000256" key="14">
    <source>
        <dbReference type="SAM" id="MobiDB-lite"/>
    </source>
</evidence>
<evidence type="ECO:0000259" key="16">
    <source>
        <dbReference type="PROSITE" id="PS51910"/>
    </source>
</evidence>
<keyword evidence="6 13" id="KW-0378">Hydrolase</keyword>
<feature type="compositionally biased region" description="Low complexity" evidence="14">
    <location>
        <begin position="1271"/>
        <end position="1281"/>
    </location>
</feature>
<dbReference type="InterPro" id="IPR017853">
    <property type="entry name" value="GH"/>
</dbReference>
<keyword evidence="12" id="KW-0624">Polysaccharide degradation</keyword>
<keyword evidence="11 13" id="KW-0326">Glycosidase</keyword>
<protein>
    <recommendedName>
        <fullName evidence="3">chitinase</fullName>
        <ecNumber evidence="3">3.2.1.14</ecNumber>
    </recommendedName>
</protein>
<keyword evidence="7" id="KW-0720">Serine protease</keyword>
<accession>A0A6A7A880</accession>
<dbReference type="SUPFAM" id="SSF51445">
    <property type="entry name" value="(Trans)glycosidases"/>
    <property type="match status" value="1"/>
</dbReference>
<dbReference type="InterPro" id="IPR001579">
    <property type="entry name" value="Glyco_hydro_18_chit_AS"/>
</dbReference>
<dbReference type="SMART" id="SM00257">
    <property type="entry name" value="LysM"/>
    <property type="match status" value="2"/>
</dbReference>
<dbReference type="PROSITE" id="PS51782">
    <property type="entry name" value="LYSM"/>
    <property type="match status" value="1"/>
</dbReference>
<proteinExistence type="inferred from homology"/>
<evidence type="ECO:0000256" key="13">
    <source>
        <dbReference type="RuleBase" id="RU000489"/>
    </source>
</evidence>
<dbReference type="SUPFAM" id="SSF57016">
    <property type="entry name" value="Plant lectins/antimicrobial peptides"/>
    <property type="match status" value="1"/>
</dbReference>
<dbReference type="Pfam" id="PF00082">
    <property type="entry name" value="Peptidase_S8"/>
    <property type="match status" value="1"/>
</dbReference>
<feature type="region of interest" description="Disordered" evidence="14">
    <location>
        <begin position="1736"/>
        <end position="1793"/>
    </location>
</feature>
<dbReference type="GO" id="GO:0008843">
    <property type="term" value="F:endochitinase activity"/>
    <property type="evidence" value="ECO:0007669"/>
    <property type="project" value="UniProtKB-EC"/>
</dbReference>
<dbReference type="OrthoDB" id="73875at2759"/>
<dbReference type="InterPro" id="IPR001223">
    <property type="entry name" value="Glyco_hydro18_cat"/>
</dbReference>
<keyword evidence="8" id="KW-0146">Chitin degradation</keyword>
<dbReference type="GO" id="GO:0000272">
    <property type="term" value="P:polysaccharide catabolic process"/>
    <property type="evidence" value="ECO:0007669"/>
    <property type="project" value="UniProtKB-KW"/>
</dbReference>
<keyword evidence="18" id="KW-1185">Reference proteome</keyword>
<dbReference type="InterPro" id="IPR053214">
    <property type="entry name" value="LysM12-like"/>
</dbReference>
<dbReference type="GO" id="GO:0008061">
    <property type="term" value="F:chitin binding"/>
    <property type="evidence" value="ECO:0007669"/>
    <property type="project" value="UniProtKB-KW"/>
</dbReference>
<evidence type="ECO:0000256" key="3">
    <source>
        <dbReference type="ARBA" id="ARBA00012729"/>
    </source>
</evidence>
<feature type="compositionally biased region" description="Basic and acidic residues" evidence="14">
    <location>
        <begin position="1261"/>
        <end position="1270"/>
    </location>
</feature>
<dbReference type="PROSITE" id="PS00138">
    <property type="entry name" value="SUBTILASE_SER"/>
    <property type="match status" value="1"/>
</dbReference>
<dbReference type="SUPFAM" id="SSF52743">
    <property type="entry name" value="Subtilisin-like"/>
    <property type="match status" value="1"/>
</dbReference>
<evidence type="ECO:0000256" key="12">
    <source>
        <dbReference type="ARBA" id="ARBA00023326"/>
    </source>
</evidence>
<dbReference type="EC" id="3.2.1.14" evidence="3"/>
<evidence type="ECO:0000259" key="15">
    <source>
        <dbReference type="PROSITE" id="PS51782"/>
    </source>
</evidence>
<name>A0A6A7A880_9PLEO</name>
<dbReference type="GO" id="GO:0006032">
    <property type="term" value="P:chitin catabolic process"/>
    <property type="evidence" value="ECO:0007669"/>
    <property type="project" value="UniProtKB-KW"/>
</dbReference>
<dbReference type="Gene3D" id="3.40.50.200">
    <property type="entry name" value="Peptidase S8/S53 domain"/>
    <property type="match status" value="1"/>
</dbReference>
<evidence type="ECO:0000256" key="7">
    <source>
        <dbReference type="ARBA" id="ARBA00022825"/>
    </source>
</evidence>
<keyword evidence="4" id="KW-0147">Chitin-binding</keyword>
<feature type="region of interest" description="Disordered" evidence="14">
    <location>
        <begin position="170"/>
        <end position="191"/>
    </location>
</feature>
<keyword evidence="10" id="KW-0119">Carbohydrate metabolism</keyword>
<dbReference type="Gene3D" id="3.10.350.10">
    <property type="entry name" value="LysM domain"/>
    <property type="match status" value="2"/>
</dbReference>
<feature type="domain" description="GH18" evidence="16">
    <location>
        <begin position="415"/>
        <end position="779"/>
    </location>
</feature>
<evidence type="ECO:0000256" key="1">
    <source>
        <dbReference type="ARBA" id="ARBA00000822"/>
    </source>
</evidence>
<feature type="compositionally biased region" description="Pro residues" evidence="14">
    <location>
        <begin position="1776"/>
        <end position="1791"/>
    </location>
</feature>
<dbReference type="SMART" id="SM00636">
    <property type="entry name" value="Glyco_18"/>
    <property type="match status" value="1"/>
</dbReference>
<comment type="catalytic activity">
    <reaction evidence="1">
        <text>Random endo-hydrolysis of N-acetyl-beta-D-glucosaminide (1-&gt;4)-beta-linkages in chitin and chitodextrins.</text>
        <dbReference type="EC" id="3.2.1.14"/>
    </reaction>
</comment>
<dbReference type="PANTHER" id="PTHR47700:SF2">
    <property type="entry name" value="CHITINASE"/>
    <property type="match status" value="1"/>
</dbReference>
<gene>
    <name evidence="17" type="ORF">CC86DRAFT_317913</name>
</gene>
<dbReference type="EMBL" id="MU006221">
    <property type="protein sequence ID" value="KAF2828939.1"/>
    <property type="molecule type" value="Genomic_DNA"/>
</dbReference>
<feature type="compositionally biased region" description="Pro residues" evidence="14">
    <location>
        <begin position="1751"/>
        <end position="1768"/>
    </location>
</feature>
<feature type="compositionally biased region" description="Low complexity" evidence="14">
    <location>
        <begin position="170"/>
        <end position="179"/>
    </location>
</feature>
<reference evidence="17" key="1">
    <citation type="journal article" date="2020" name="Stud. Mycol.">
        <title>101 Dothideomycetes genomes: a test case for predicting lifestyles and emergence of pathogens.</title>
        <authorList>
            <person name="Haridas S."/>
            <person name="Albert R."/>
            <person name="Binder M."/>
            <person name="Bloem J."/>
            <person name="Labutti K."/>
            <person name="Salamov A."/>
            <person name="Andreopoulos B."/>
            <person name="Baker S."/>
            <person name="Barry K."/>
            <person name="Bills G."/>
            <person name="Bluhm B."/>
            <person name="Cannon C."/>
            <person name="Castanera R."/>
            <person name="Culley D."/>
            <person name="Daum C."/>
            <person name="Ezra D."/>
            <person name="Gonzalez J."/>
            <person name="Henrissat B."/>
            <person name="Kuo A."/>
            <person name="Liang C."/>
            <person name="Lipzen A."/>
            <person name="Lutzoni F."/>
            <person name="Magnuson J."/>
            <person name="Mondo S."/>
            <person name="Nolan M."/>
            <person name="Ohm R."/>
            <person name="Pangilinan J."/>
            <person name="Park H.-J."/>
            <person name="Ramirez L."/>
            <person name="Alfaro M."/>
            <person name="Sun H."/>
            <person name="Tritt A."/>
            <person name="Yoshinaga Y."/>
            <person name="Zwiers L.-H."/>
            <person name="Turgeon B."/>
            <person name="Goodwin S."/>
            <person name="Spatafora J."/>
            <person name="Crous P."/>
            <person name="Grigoriev I."/>
        </authorList>
    </citation>
    <scope>NUCLEOTIDE SEQUENCE</scope>
    <source>
        <strain evidence="17">CBS 113818</strain>
    </source>
</reference>
<dbReference type="InterPro" id="IPR023828">
    <property type="entry name" value="Peptidase_S8_Ser-AS"/>
</dbReference>
<evidence type="ECO:0000256" key="8">
    <source>
        <dbReference type="ARBA" id="ARBA00023024"/>
    </source>
</evidence>
<dbReference type="InterPro" id="IPR036779">
    <property type="entry name" value="LysM_dom_sf"/>
</dbReference>
<dbReference type="InterPro" id="IPR011583">
    <property type="entry name" value="Chitinase_II/V-like_cat"/>
</dbReference>
<evidence type="ECO:0000256" key="11">
    <source>
        <dbReference type="ARBA" id="ARBA00023295"/>
    </source>
</evidence>
<feature type="domain" description="LysM" evidence="15">
    <location>
        <begin position="204"/>
        <end position="251"/>
    </location>
</feature>
<dbReference type="Gene3D" id="3.30.60.10">
    <property type="entry name" value="Endochitinase-like"/>
    <property type="match status" value="1"/>
</dbReference>
<dbReference type="Pfam" id="PF01476">
    <property type="entry name" value="LysM"/>
    <property type="match status" value="1"/>
</dbReference>
<dbReference type="GO" id="GO:0006508">
    <property type="term" value="P:proteolysis"/>
    <property type="evidence" value="ECO:0007669"/>
    <property type="project" value="UniProtKB-KW"/>
</dbReference>
<dbReference type="PROSITE" id="PS51910">
    <property type="entry name" value="GH18_2"/>
    <property type="match status" value="1"/>
</dbReference>
<evidence type="ECO:0000256" key="4">
    <source>
        <dbReference type="ARBA" id="ARBA00022669"/>
    </source>
</evidence>
<feature type="region of interest" description="Disordered" evidence="14">
    <location>
        <begin position="897"/>
        <end position="948"/>
    </location>
</feature>
<dbReference type="CDD" id="cd02878">
    <property type="entry name" value="GH18_zymocin_alpha"/>
    <property type="match status" value="1"/>
</dbReference>
<evidence type="ECO:0000256" key="6">
    <source>
        <dbReference type="ARBA" id="ARBA00022801"/>
    </source>
</evidence>
<feature type="compositionally biased region" description="Basic and acidic residues" evidence="14">
    <location>
        <begin position="1738"/>
        <end position="1747"/>
    </location>
</feature>
<dbReference type="SUPFAM" id="SSF54556">
    <property type="entry name" value="Chitinase insertion domain"/>
    <property type="match status" value="1"/>
</dbReference>
<evidence type="ECO:0000313" key="18">
    <source>
        <dbReference type="Proteomes" id="UP000799424"/>
    </source>
</evidence>
<evidence type="ECO:0000256" key="5">
    <source>
        <dbReference type="ARBA" id="ARBA00022670"/>
    </source>
</evidence>
<evidence type="ECO:0000256" key="9">
    <source>
        <dbReference type="ARBA" id="ARBA00023026"/>
    </source>
</evidence>
<sequence length="1923" mass="210296">MTCGIGSAPESRPIAHLATWEIEYNTLSANAALDVVVAAQTLNQGLKKTVATCDERTNLFAYYHGTLVGAYSGSRVDLVQTSESVMTELIAELKTSTSLLSRKTLETCGGDCTATHIFGVVADPSGDFSTVQTLVKSWNKGELLHNASVIETAAQSKALSSTLWTFSSGNGTSNSNSTGNGNGNSNGNGTVLESRRLNSRAECRNIRVEDKDTCTSLASRCGIGSTAFQNFNKNQGTFGCNTLQPGQPVCCSSGTLPNITPDPSPDGTCATHEIKENQGCQVITVTYGITQNDLFDFNKKTWGWDGCNDGNPKIGLRVCVSKGKPPMPAEVSNADCGPTVPGTKLLGDDEDLASLNPCPLDVCCNFWGHCGTTRDFCIPSKSSTGNPGTSAPGENGCIANCGMELVNNNTPPKEYRKIGYFEGWNFNRKCLNMHVKDIEDGYTHIHFSFGEFTPSLEILIKEDIKEQWQAFLNADRDYKKILSFGGWEFSNAPSTSGLFRQAVSPGNRDAVADRLVQFAKDNGMDGLDFDWEYPGATDIEGSDPGQEEDGSNYLDFLKLLREKLPSDKSLSIATASSYWYLRGFPIKKMANYLDYIVFMTYDLHGQWDVGSKWSMEGCEAGNCLRSHVNSTETMNAMIMMTKAGVPSHKVVMGVSSYGRSFKMTDATCRGPLCTFEGARNRSPAKKGKCTDMGGYISNFEINEIIKQGGAVKKWYDKDSDSDYVFYDGVEWVAYMTDETKKRRTEDYKRLNFGGTTDWAIDLQGEGTYANTGKVVYLDPIVWQEPKAYCDAPCVLVFPPSKLPSSTTINLGKYTTSVVYGSTTVTNAVTKLVTTITTLTLTLPTITTDKISYSNVNISRNQESSSLWVEVSVPVPLVTITLPDGNKGSTTRVLSLPAWPSVTNGPRVGDDDDDNNNNNTSSSWSSFPSPITKTVPPKETDPPVATLPTWSTYPPYVVEPLEDDNDDDHDDHDGGVVIRTPCKLWFFNICTVKIKSLRWRLPPGIYLKGFPPLDIIGPGPPPGPGPGPKFHIKPPMPPWPEITIRPGGTMDYPKEPPCETESAEFCATTVSKTETLIGTSTSTITKTESACNTIYGCHLTDIESTKTVTSRTCKATDDPNTYEPQTPGCPAPAIVYPRDPENVGNIPKILSTYSNAVPVKLASEDWTAFFYVPFLGVDTMAELRASLDVRFAYYYEEYNNNVGIATKDDDWVSPDDHPHDNAPGDIIDAVTYAKLANSHVDADGEVHANSDLLNDTTTQKTHRNELREDPLSSRSSENYYSRESSDWSPSQVSLPKDTVWGSPDSYSYNPDGLDGEVYRYNYDTADASDTYVYVIHEAGVWLNHPEFQGKRFEYLNSGSTFGPDARYEASYRHGSGVAAQIFGNELGICPSCTVVMVTSIVPKNKEMPHWQSVPQEYLIVQLMDALDDIRTKGREGKATINMSFSFNPNSQPTSFLLTFLLLLIKLDKDGVLIVASAGNEADVEAVGTQISRYPARFNSPNNNIAGQDRSLSLPNMVVVSATNWRTQRAAFAQYATYITTFAPGQGLTCPGDPTLTSEDEYTGCDGTSFAAPQVAALANYFRSVPSKWKSQLGETANVKKLIQLFHRRFAVPGPPVNPTGRNPIIWNGQVGKNSCLRDWDSTEDWHKVCPNINDQLDQEPSDPGQPVTPCGSGQNGNPAKRQDGGGSCPLVPGGNGPGKDVDWRNGPSKPVCNAKDNCGGEVCKGYYCTPRPKFPHPPDYYDPKDPDNPHGQPKPSPTPTPTPTPTPKPDNPDPEPDNPGPTPTPEPPPPAPRCFTAHLLIATIPAAPDGYNLQIWDNGKKITCHGQRTVQGISQDTVLEYDCDEGAYVAITGMGKTFKEYRAADGWTNTPNMRDYETVSDKVDRITRTYFEVTFENGQCGNCPIAERCDFRTYCPDFDGTCRS</sequence>
<feature type="compositionally biased region" description="Low complexity" evidence="14">
    <location>
        <begin position="915"/>
        <end position="925"/>
    </location>
</feature>
<dbReference type="GO" id="GO:0004252">
    <property type="term" value="F:serine-type endopeptidase activity"/>
    <property type="evidence" value="ECO:0007669"/>
    <property type="project" value="InterPro"/>
</dbReference>
<dbReference type="InterPro" id="IPR000209">
    <property type="entry name" value="Peptidase_S8/S53_dom"/>
</dbReference>
<dbReference type="InterPro" id="IPR036852">
    <property type="entry name" value="Peptidase_S8/S53_dom_sf"/>
</dbReference>
<evidence type="ECO:0000256" key="10">
    <source>
        <dbReference type="ARBA" id="ARBA00023277"/>
    </source>
</evidence>
<dbReference type="Proteomes" id="UP000799424">
    <property type="component" value="Unassembled WGS sequence"/>
</dbReference>
<comment type="similarity">
    <text evidence="2">Belongs to the glycosyl hydrolase 18 family. Chitinase class V subfamily.</text>
</comment>
<evidence type="ECO:0000313" key="17">
    <source>
        <dbReference type="EMBL" id="KAF2828939.1"/>
    </source>
</evidence>
<dbReference type="CDD" id="cd00035">
    <property type="entry name" value="ChtBD1"/>
    <property type="match status" value="1"/>
</dbReference>